<comment type="caution">
    <text evidence="1">The sequence shown here is derived from an EMBL/GenBank/DDBJ whole genome shotgun (WGS) entry which is preliminary data.</text>
</comment>
<protein>
    <submittedName>
        <fullName evidence="1">Uncharacterized protein</fullName>
    </submittedName>
</protein>
<dbReference type="AlphaFoldDB" id="X1Q9V9"/>
<sequence>MEERTPRSILPEPYQTAARRELRKIPTWKLQEACGKLRAGVPTGIELVERNRAYALSAIEELLWERGKLPTKGSSSEVALITVPIVAAGIGALSLATLGVTALTRSPPEQRVYCQDGQYLVSVRYPGQWNDIREFVQPSNPDVIAAYSQYGPDPWNLYDAVCRNIDYRRDIGEFWAFPSEVLASGTADCEDTSNLLTSSFAAGASMPIQPLVTIKAMAMLGLIEGGRSMRPLTSEPDRSLTLSTTLPIAYLTTGR</sequence>
<organism evidence="1">
    <name type="scientific">marine sediment metagenome</name>
    <dbReference type="NCBI Taxonomy" id="412755"/>
    <lineage>
        <taxon>unclassified sequences</taxon>
        <taxon>metagenomes</taxon>
        <taxon>ecological metagenomes</taxon>
    </lineage>
</organism>
<reference evidence="1" key="1">
    <citation type="journal article" date="2014" name="Front. Microbiol.">
        <title>High frequency of phylogenetically diverse reductive dehalogenase-homologous genes in deep subseafloor sedimentary metagenomes.</title>
        <authorList>
            <person name="Kawai M."/>
            <person name="Futagami T."/>
            <person name="Toyoda A."/>
            <person name="Takaki Y."/>
            <person name="Nishi S."/>
            <person name="Hori S."/>
            <person name="Arai W."/>
            <person name="Tsubouchi T."/>
            <person name="Morono Y."/>
            <person name="Uchiyama I."/>
            <person name="Ito T."/>
            <person name="Fujiyama A."/>
            <person name="Inagaki F."/>
            <person name="Takami H."/>
        </authorList>
    </citation>
    <scope>NUCLEOTIDE SEQUENCE</scope>
    <source>
        <strain evidence="1">Expedition CK06-06</strain>
    </source>
</reference>
<name>X1Q9V9_9ZZZZ</name>
<dbReference type="Gene3D" id="3.10.620.30">
    <property type="match status" value="1"/>
</dbReference>
<gene>
    <name evidence="1" type="ORF">S12H4_05623</name>
</gene>
<evidence type="ECO:0000313" key="1">
    <source>
        <dbReference type="EMBL" id="GAI64988.1"/>
    </source>
</evidence>
<proteinExistence type="predicted"/>
<dbReference type="EMBL" id="BARW01001882">
    <property type="protein sequence ID" value="GAI64988.1"/>
    <property type="molecule type" value="Genomic_DNA"/>
</dbReference>
<accession>X1Q9V9</accession>